<organism evidence="4 5">
    <name type="scientific">Phreatobacter stygius</name>
    <dbReference type="NCBI Taxonomy" id="1940610"/>
    <lineage>
        <taxon>Bacteria</taxon>
        <taxon>Pseudomonadati</taxon>
        <taxon>Pseudomonadota</taxon>
        <taxon>Alphaproteobacteria</taxon>
        <taxon>Hyphomicrobiales</taxon>
        <taxon>Phreatobacteraceae</taxon>
        <taxon>Phreatobacter</taxon>
    </lineage>
</organism>
<dbReference type="SUPFAM" id="SSF52151">
    <property type="entry name" value="FabD/lysophospholipase-like"/>
    <property type="match status" value="1"/>
</dbReference>
<dbReference type="InterPro" id="IPR002641">
    <property type="entry name" value="PNPLA_dom"/>
</dbReference>
<name>A0A4D7ARR8_9HYPH</name>
<protein>
    <recommendedName>
        <fullName evidence="3">PNPLA domain-containing protein</fullName>
    </recommendedName>
</protein>
<reference evidence="4 5" key="1">
    <citation type="submission" date="2019-04" db="EMBL/GenBank/DDBJ databases">
        <title>Phreatobacter aquaticus sp. nov.</title>
        <authorList>
            <person name="Choi A."/>
        </authorList>
    </citation>
    <scope>NUCLEOTIDE SEQUENCE [LARGE SCALE GENOMIC DNA]</scope>
    <source>
        <strain evidence="4 5">KCTC 52518</strain>
    </source>
</reference>
<dbReference type="Pfam" id="PF01734">
    <property type="entry name" value="Patatin"/>
    <property type="match status" value="1"/>
</dbReference>
<feature type="active site" description="Nucleophile" evidence="2">
    <location>
        <position position="142"/>
    </location>
</feature>
<dbReference type="OrthoDB" id="9790176at2"/>
<dbReference type="EMBL" id="CP039690">
    <property type="protein sequence ID" value="QCI64104.1"/>
    <property type="molecule type" value="Genomic_DNA"/>
</dbReference>
<feature type="domain" description="PNPLA" evidence="3">
    <location>
        <begin position="99"/>
        <end position="340"/>
    </location>
</feature>
<dbReference type="PROSITE" id="PS51635">
    <property type="entry name" value="PNPLA"/>
    <property type="match status" value="1"/>
</dbReference>
<keyword evidence="2" id="KW-0378">Hydrolase</keyword>
<feature type="short sequence motif" description="DGA/G" evidence="2">
    <location>
        <begin position="327"/>
        <end position="329"/>
    </location>
</feature>
<dbReference type="InterPro" id="IPR016035">
    <property type="entry name" value="Acyl_Trfase/lysoPLipase"/>
</dbReference>
<dbReference type="AlphaFoldDB" id="A0A4D7ARR8"/>
<dbReference type="GO" id="GO:0016787">
    <property type="term" value="F:hydrolase activity"/>
    <property type="evidence" value="ECO:0007669"/>
    <property type="project" value="UniProtKB-UniRule"/>
</dbReference>
<proteinExistence type="predicted"/>
<feature type="active site" description="Proton acceptor" evidence="2">
    <location>
        <position position="327"/>
    </location>
</feature>
<dbReference type="KEGG" id="pstg:E8M01_07510"/>
<accession>A0A4D7ARR8</accession>
<dbReference type="Gene3D" id="3.40.1090.10">
    <property type="entry name" value="Cytosolic phospholipase A2 catalytic domain"/>
    <property type="match status" value="2"/>
</dbReference>
<dbReference type="Proteomes" id="UP000298781">
    <property type="component" value="Chromosome"/>
</dbReference>
<gene>
    <name evidence="4" type="ORF">E8M01_07510</name>
</gene>
<feature type="short sequence motif" description="GXSXG" evidence="2">
    <location>
        <begin position="140"/>
        <end position="144"/>
    </location>
</feature>
<comment type="caution">
    <text evidence="2">Lacks conserved residue(s) required for the propagation of feature annotation.</text>
</comment>
<evidence type="ECO:0000256" key="1">
    <source>
        <dbReference type="ARBA" id="ARBA00023098"/>
    </source>
</evidence>
<evidence type="ECO:0000313" key="4">
    <source>
        <dbReference type="EMBL" id="QCI64104.1"/>
    </source>
</evidence>
<evidence type="ECO:0000259" key="3">
    <source>
        <dbReference type="PROSITE" id="PS51635"/>
    </source>
</evidence>
<evidence type="ECO:0000256" key="2">
    <source>
        <dbReference type="PROSITE-ProRule" id="PRU01161"/>
    </source>
</evidence>
<keyword evidence="2" id="KW-0442">Lipid degradation</keyword>
<sequence>MRGGGPSLPYCDSVTGDYLDIAQKIEARRRQATRLRVIAIATRGGPRRGLAALLCLLLAACATSDISPVNGPLLPAVTTTPATLSPGPLPPDADTGIVLAFSGGGARSAAFGYGALTALAERPSGHRGRSLADDVLVVSGVSGGAILASYYALNGPAGLETFRRAFLDQDVEAALRTSLTPVNLLRAYQGGVNDLTGLPAWLDANLFHGATFGDLRRASRPRLIVHATDLYNRAPFVFDQPSFAALCSNLDGFPLSHAVAASAAVPVVFSPIVLRNFNTACPVGPAAQWRQLSPARSIDPALTERDYQAALVRYRTAPDLNFLKLYDGGLVDGLGTQSLIHLMRRGAPEPLSAAQAERLRRVVFIVVDASTRIGGDMSRTAAGPNAIDAIVGATDAMIDSASRHSVDALTLQAKAWRDKLVRWRCARPQHLADCASFDVEVIRIALADVTDHSRRQRILALHNKLTLRPDDVGLVAGLGRRLLTGDPTFQRVFAGRPRLPRGPAMARR</sequence>
<evidence type="ECO:0000313" key="5">
    <source>
        <dbReference type="Proteomes" id="UP000298781"/>
    </source>
</evidence>
<dbReference type="GO" id="GO:0016042">
    <property type="term" value="P:lipid catabolic process"/>
    <property type="evidence" value="ECO:0007669"/>
    <property type="project" value="UniProtKB-UniRule"/>
</dbReference>
<keyword evidence="1 2" id="KW-0443">Lipid metabolism</keyword>
<keyword evidence="5" id="KW-1185">Reference proteome</keyword>